<dbReference type="InterPro" id="IPR003386">
    <property type="entry name" value="LACT/PDAT_acylTrfase"/>
</dbReference>
<dbReference type="EMBL" id="LT553525">
    <property type="protein sequence ID" value="SAM01260.1"/>
    <property type="molecule type" value="Genomic_DNA"/>
</dbReference>
<evidence type="ECO:0000313" key="1">
    <source>
        <dbReference type="EMBL" id="SAM01260.1"/>
    </source>
</evidence>
<dbReference type="Pfam" id="PF02450">
    <property type="entry name" value="LCAT"/>
    <property type="match status" value="1"/>
</dbReference>
<protein>
    <recommendedName>
        <fullName evidence="3">Phospholipid:diacylglycerol acyltransferase</fullName>
    </recommendedName>
</protein>
<dbReference type="GO" id="GO:0008374">
    <property type="term" value="F:O-acyltransferase activity"/>
    <property type="evidence" value="ECO:0007669"/>
    <property type="project" value="InterPro"/>
</dbReference>
<reference evidence="1" key="1">
    <citation type="submission" date="2016-04" db="EMBL/GenBank/DDBJ databases">
        <authorList>
            <person name="Evans L.H."/>
            <person name="Alamgir A."/>
            <person name="Owens N."/>
            <person name="Weber N.D."/>
            <person name="Virtaneva K."/>
            <person name="Barbian K."/>
            <person name="Babar A."/>
            <person name="Rosenke K."/>
        </authorList>
    </citation>
    <scope>NUCLEOTIDE SEQUENCE [LARGE SCALE GENOMIC DNA]</scope>
    <source>
        <strain evidence="1">CBS 101.48</strain>
    </source>
</reference>
<evidence type="ECO:0000313" key="2">
    <source>
        <dbReference type="Proteomes" id="UP000078561"/>
    </source>
</evidence>
<accession>A0A163KXD9</accession>
<proteinExistence type="predicted"/>
<evidence type="ECO:0008006" key="3">
    <source>
        <dbReference type="Google" id="ProtNLM"/>
    </source>
</evidence>
<dbReference type="Proteomes" id="UP000078561">
    <property type="component" value="Unassembled WGS sequence"/>
</dbReference>
<dbReference type="InParanoid" id="A0A163KXD9"/>
<dbReference type="STRING" id="4829.A0A163KXD9"/>
<dbReference type="GO" id="GO:0006629">
    <property type="term" value="P:lipid metabolic process"/>
    <property type="evidence" value="ECO:0007669"/>
    <property type="project" value="InterPro"/>
</dbReference>
<dbReference type="SUPFAM" id="SSF53474">
    <property type="entry name" value="alpha/beta-Hydrolases"/>
    <property type="match status" value="1"/>
</dbReference>
<dbReference type="PANTHER" id="PTHR11440">
    <property type="entry name" value="LECITHIN-CHOLESTEROL ACYLTRANSFERASE-RELATED"/>
    <property type="match status" value="1"/>
</dbReference>
<gene>
    <name evidence="1" type="primary">ABSGL_07001.1 scaffold 8715</name>
</gene>
<dbReference type="Gene3D" id="3.40.50.1820">
    <property type="entry name" value="alpha/beta hydrolase"/>
    <property type="match status" value="1"/>
</dbReference>
<dbReference type="OrthoDB" id="190846at2759"/>
<keyword evidence="2" id="KW-1185">Reference proteome</keyword>
<name>A0A163KXD9_ABSGL</name>
<dbReference type="AlphaFoldDB" id="A0A163KXD9"/>
<dbReference type="InterPro" id="IPR029058">
    <property type="entry name" value="AB_hydrolase_fold"/>
</dbReference>
<sequence>MESWSTEGKSKKFFRKHVWGTLDMIRVIFTDKSTWKEVMKLDKKTGLDPENIKIRPIDGLPASENIFPGYWLWSKVTRNLSAIGYDTNTMYIASYDWRLTLDNLEKRDHYFSRLKSHIEGTTLGTGRKSVVIGHSMGSTVLYYFLKWVESPEGGNGGDQWVENHIEHFVNIGGALLGVPKALPSLLAGENRDILTMGKIAFSLFERFFCQSERMELFRNWASSAMMLPRGGNVIWGDENGAPDDDDSVTMDQGAKADKSLGTMISFAPAQPNVNLHHNPQPNQSLKQQASLANHTLEAAMDLLLDTASPEYASILQNNYSFSITTSKKQLEANDHIPRTWANPLETRLPNAPSLKVFCLYGVGIMTERSYLFGSHDYRKQLHEGDTTCQAYGDVADTTGSTSPVSLFIDTSITDHSQNIDKGVRLTNGDKTVPIVSNGYMCASSGGWTKHADLYNPGHSTIIGREYQNRDTKVPPRNRGAPTSARHVELLGNNDLLLDLLQIVSNHSERITSRAFSKIETVAQRISLEHQE</sequence>
<organism evidence="1">
    <name type="scientific">Absidia glauca</name>
    <name type="common">Pin mould</name>
    <dbReference type="NCBI Taxonomy" id="4829"/>
    <lineage>
        <taxon>Eukaryota</taxon>
        <taxon>Fungi</taxon>
        <taxon>Fungi incertae sedis</taxon>
        <taxon>Mucoromycota</taxon>
        <taxon>Mucoromycotina</taxon>
        <taxon>Mucoromycetes</taxon>
        <taxon>Mucorales</taxon>
        <taxon>Cunninghamellaceae</taxon>
        <taxon>Absidia</taxon>
    </lineage>
</organism>